<organism evidence="2 3">
    <name type="scientific">Cylicocyclus nassatus</name>
    <name type="common">Nematode worm</name>
    <dbReference type="NCBI Taxonomy" id="53992"/>
    <lineage>
        <taxon>Eukaryota</taxon>
        <taxon>Metazoa</taxon>
        <taxon>Ecdysozoa</taxon>
        <taxon>Nematoda</taxon>
        <taxon>Chromadorea</taxon>
        <taxon>Rhabditida</taxon>
        <taxon>Rhabditina</taxon>
        <taxon>Rhabditomorpha</taxon>
        <taxon>Strongyloidea</taxon>
        <taxon>Strongylidae</taxon>
        <taxon>Cylicocyclus</taxon>
    </lineage>
</organism>
<proteinExistence type="predicted"/>
<evidence type="ECO:0000313" key="2">
    <source>
        <dbReference type="EMBL" id="CAJ0589686.1"/>
    </source>
</evidence>
<comment type="caution">
    <text evidence="2">The sequence shown here is derived from an EMBL/GenBank/DDBJ whole genome shotgun (WGS) entry which is preliminary data.</text>
</comment>
<accession>A0AA36GIC7</accession>
<name>A0AA36GIC7_CYLNA</name>
<evidence type="ECO:0000256" key="1">
    <source>
        <dbReference type="SAM" id="SignalP"/>
    </source>
</evidence>
<evidence type="ECO:0000313" key="3">
    <source>
        <dbReference type="Proteomes" id="UP001176961"/>
    </source>
</evidence>
<feature type="chain" id="PRO_5041232496" evidence="1">
    <location>
        <begin position="20"/>
        <end position="70"/>
    </location>
</feature>
<keyword evidence="1" id="KW-0732">Signal</keyword>
<dbReference type="Proteomes" id="UP001176961">
    <property type="component" value="Unassembled WGS sequence"/>
</dbReference>
<protein>
    <submittedName>
        <fullName evidence="2">Uncharacterized protein</fullName>
    </submittedName>
</protein>
<sequence length="70" mass="8146">MKLIALILVVLMNLTAVRTIRLAILPPPLSPNSWNLGLPNKLRFIDEVPRRIAREPRMNYNYPASFWFRG</sequence>
<feature type="signal peptide" evidence="1">
    <location>
        <begin position="1"/>
        <end position="19"/>
    </location>
</feature>
<keyword evidence="3" id="KW-1185">Reference proteome</keyword>
<reference evidence="2" key="1">
    <citation type="submission" date="2023-07" db="EMBL/GenBank/DDBJ databases">
        <authorList>
            <consortium name="CYATHOMIX"/>
        </authorList>
    </citation>
    <scope>NUCLEOTIDE SEQUENCE</scope>
    <source>
        <strain evidence="2">N/A</strain>
    </source>
</reference>
<dbReference type="EMBL" id="CATQJL010000001">
    <property type="protein sequence ID" value="CAJ0589686.1"/>
    <property type="molecule type" value="Genomic_DNA"/>
</dbReference>
<dbReference type="AlphaFoldDB" id="A0AA36GIC7"/>
<gene>
    <name evidence="2" type="ORF">CYNAS_LOCUS1669</name>
</gene>